<evidence type="ECO:0000256" key="1">
    <source>
        <dbReference type="SAM" id="Phobius"/>
    </source>
</evidence>
<keyword evidence="1" id="KW-0472">Membrane</keyword>
<feature type="transmembrane region" description="Helical" evidence="1">
    <location>
        <begin position="50"/>
        <end position="70"/>
    </location>
</feature>
<accession>A0AAV3RMG6</accession>
<gene>
    <name evidence="2" type="ORF">LIER_29182</name>
</gene>
<dbReference type="EMBL" id="BAABME010009964">
    <property type="protein sequence ID" value="GAA0176133.1"/>
    <property type="molecule type" value="Genomic_DNA"/>
</dbReference>
<keyword evidence="1" id="KW-1133">Transmembrane helix</keyword>
<dbReference type="AlphaFoldDB" id="A0AAV3RMG6"/>
<reference evidence="2 3" key="1">
    <citation type="submission" date="2024-01" db="EMBL/GenBank/DDBJ databases">
        <title>The complete chloroplast genome sequence of Lithospermum erythrorhizon: insights into the phylogenetic relationship among Boraginaceae species and the maternal lineages of purple gromwells.</title>
        <authorList>
            <person name="Okada T."/>
            <person name="Watanabe K."/>
        </authorList>
    </citation>
    <scope>NUCLEOTIDE SEQUENCE [LARGE SCALE GENOMIC DNA]</scope>
</reference>
<keyword evidence="2" id="KW-0067">ATP-binding</keyword>
<dbReference type="Proteomes" id="UP001454036">
    <property type="component" value="Unassembled WGS sequence"/>
</dbReference>
<proteinExistence type="predicted"/>
<evidence type="ECO:0000313" key="3">
    <source>
        <dbReference type="Proteomes" id="UP001454036"/>
    </source>
</evidence>
<name>A0AAV3RMG6_LITER</name>
<dbReference type="GO" id="GO:0005524">
    <property type="term" value="F:ATP binding"/>
    <property type="evidence" value="ECO:0007669"/>
    <property type="project" value="UniProtKB-KW"/>
</dbReference>
<keyword evidence="1" id="KW-0812">Transmembrane</keyword>
<keyword evidence="2" id="KW-0547">Nucleotide-binding</keyword>
<comment type="caution">
    <text evidence="2">The sequence shown here is derived from an EMBL/GenBank/DDBJ whole genome shotgun (WGS) entry which is preliminary data.</text>
</comment>
<protein>
    <submittedName>
        <fullName evidence="2">ATP-binding cassette</fullName>
    </submittedName>
</protein>
<keyword evidence="3" id="KW-1185">Reference proteome</keyword>
<sequence length="92" mass="10601">MATYRFQGLLENEYVGTSFAVGQVRTISGYDALRNVYEVSPDINSKWKNVLVLFLMAVGLRIFVYILLQFRVAKNSSIRKLFRCNQSTNNSR</sequence>
<evidence type="ECO:0000313" key="2">
    <source>
        <dbReference type="EMBL" id="GAA0176133.1"/>
    </source>
</evidence>
<organism evidence="2 3">
    <name type="scientific">Lithospermum erythrorhizon</name>
    <name type="common">Purple gromwell</name>
    <name type="synonym">Lithospermum officinale var. erythrorhizon</name>
    <dbReference type="NCBI Taxonomy" id="34254"/>
    <lineage>
        <taxon>Eukaryota</taxon>
        <taxon>Viridiplantae</taxon>
        <taxon>Streptophyta</taxon>
        <taxon>Embryophyta</taxon>
        <taxon>Tracheophyta</taxon>
        <taxon>Spermatophyta</taxon>
        <taxon>Magnoliopsida</taxon>
        <taxon>eudicotyledons</taxon>
        <taxon>Gunneridae</taxon>
        <taxon>Pentapetalae</taxon>
        <taxon>asterids</taxon>
        <taxon>lamiids</taxon>
        <taxon>Boraginales</taxon>
        <taxon>Boraginaceae</taxon>
        <taxon>Boraginoideae</taxon>
        <taxon>Lithospermeae</taxon>
        <taxon>Lithospermum</taxon>
    </lineage>
</organism>